<comment type="caution">
    <text evidence="11">The sequence shown here is derived from an EMBL/GenBank/DDBJ whole genome shotgun (WGS) entry which is preliminary data.</text>
</comment>
<keyword evidence="12" id="KW-1185">Reference proteome</keyword>
<feature type="domain" description="RING-type" evidence="10">
    <location>
        <begin position="111"/>
        <end position="315"/>
    </location>
</feature>
<dbReference type="Pfam" id="PF22605">
    <property type="entry name" value="IBR_2"/>
    <property type="match status" value="1"/>
</dbReference>
<keyword evidence="5" id="KW-0479">Metal-binding</keyword>
<evidence type="ECO:0000256" key="9">
    <source>
        <dbReference type="ARBA" id="ARBA00022833"/>
    </source>
</evidence>
<dbReference type="EC" id="2.3.2.31" evidence="3"/>
<keyword evidence="9" id="KW-0862">Zinc</keyword>
<evidence type="ECO:0000259" key="10">
    <source>
        <dbReference type="PROSITE" id="PS51873"/>
    </source>
</evidence>
<dbReference type="SMART" id="SM00647">
    <property type="entry name" value="IBR"/>
    <property type="match status" value="2"/>
</dbReference>
<dbReference type="InterPro" id="IPR002867">
    <property type="entry name" value="IBR_dom"/>
</dbReference>
<dbReference type="PROSITE" id="PS51873">
    <property type="entry name" value="TRIAD"/>
    <property type="match status" value="1"/>
</dbReference>
<evidence type="ECO:0000313" key="11">
    <source>
        <dbReference type="EMBL" id="CAD8101477.1"/>
    </source>
</evidence>
<protein>
    <recommendedName>
        <fullName evidence="3">RBR-type E3 ubiquitin transferase</fullName>
        <ecNumber evidence="3">2.3.2.31</ecNumber>
    </recommendedName>
</protein>
<dbReference type="GO" id="GO:0016567">
    <property type="term" value="P:protein ubiquitination"/>
    <property type="evidence" value="ECO:0007669"/>
    <property type="project" value="InterPro"/>
</dbReference>
<accession>A0A8S1PED7</accession>
<evidence type="ECO:0000256" key="6">
    <source>
        <dbReference type="ARBA" id="ARBA00022737"/>
    </source>
</evidence>
<dbReference type="InterPro" id="IPR044066">
    <property type="entry name" value="TRIAD_supradom"/>
</dbReference>
<dbReference type="GO" id="GO:0061630">
    <property type="term" value="F:ubiquitin protein ligase activity"/>
    <property type="evidence" value="ECO:0007669"/>
    <property type="project" value="UniProtKB-EC"/>
</dbReference>
<evidence type="ECO:0000256" key="7">
    <source>
        <dbReference type="ARBA" id="ARBA00022771"/>
    </source>
</evidence>
<evidence type="ECO:0000256" key="2">
    <source>
        <dbReference type="ARBA" id="ARBA00004906"/>
    </source>
</evidence>
<comment type="catalytic activity">
    <reaction evidence="1">
        <text>[E2 ubiquitin-conjugating enzyme]-S-ubiquitinyl-L-cysteine + [acceptor protein]-L-lysine = [E2 ubiquitin-conjugating enzyme]-L-cysteine + [acceptor protein]-N(6)-ubiquitinyl-L-lysine.</text>
        <dbReference type="EC" id="2.3.2.31"/>
    </reaction>
</comment>
<dbReference type="PANTHER" id="PTHR11685">
    <property type="entry name" value="RBR FAMILY RING FINGER AND IBR DOMAIN-CONTAINING"/>
    <property type="match status" value="1"/>
</dbReference>
<dbReference type="AlphaFoldDB" id="A0A8S1PED7"/>
<name>A0A8S1PED7_PARPR</name>
<proteinExistence type="predicted"/>
<keyword evidence="6" id="KW-0677">Repeat</keyword>
<dbReference type="FunFam" id="1.20.120.1750:FF:000027">
    <property type="entry name" value="RBR-type E3 ubiquitin transferase"/>
    <property type="match status" value="1"/>
</dbReference>
<dbReference type="PROSITE" id="PS00518">
    <property type="entry name" value="ZF_RING_1"/>
    <property type="match status" value="1"/>
</dbReference>
<keyword evidence="4" id="KW-0808">Transferase</keyword>
<dbReference type="EMBL" id="CAJJDM010000118">
    <property type="protein sequence ID" value="CAD8101477.1"/>
    <property type="molecule type" value="Genomic_DNA"/>
</dbReference>
<dbReference type="InterPro" id="IPR031127">
    <property type="entry name" value="E3_UB_ligase_RBR"/>
</dbReference>
<gene>
    <name evidence="11" type="ORF">PPRIM_AZ9-3.1.T1150141</name>
</gene>
<evidence type="ECO:0000256" key="4">
    <source>
        <dbReference type="ARBA" id="ARBA00022679"/>
    </source>
</evidence>
<dbReference type="OMA" id="FEHACES"/>
<dbReference type="Proteomes" id="UP000688137">
    <property type="component" value="Unassembled WGS sequence"/>
</dbReference>
<keyword evidence="8" id="KW-0833">Ubl conjugation pathway</keyword>
<sequence>MGDYEDDDYYQQNEFIDQEDFDPLILQQQNSIQGEEILEMKDVMKVINKEVQELSEILYFNEDNTLELLMQYNWNKEDIIQQYYSNSEKLLAEFKIKGIINNHENIKYNELIDSCSVCLCQEQLIKLGCLHRFCESCIKQTITQRVQKDKFLIVKCLWNGCNYRLPFSMIKRFSNLIEFEDLLCKKFVECSRYMAYCPAVNCNKIVKPKFTSIKEVTCICTKKFCFYCKEELHPPCPCDLVKKWFQEMKKDEANIKWIIVNTKQCPFCKKPVERSFGCNFMMCKPPGGCGKAFCYVCSQPWEPDHKDHFKCNKYVPPNQIIEKEKELLQRYNFYYERFQSSQAAKEKAEQSLKKIQDEYIDELFIYYDFNKYDTQFLEEVVNELIQSRIVLKWSYCIAYYISKINQKSAKLFDHYQELFEHACESLAISLIKLFDQIEIINVQQQDISINDQKRQFIKNKENIQNTSQKCQKMRLNLESAIYQGDINM</sequence>
<comment type="pathway">
    <text evidence="2">Protein modification; protein ubiquitination.</text>
</comment>
<evidence type="ECO:0000256" key="1">
    <source>
        <dbReference type="ARBA" id="ARBA00001798"/>
    </source>
</evidence>
<keyword evidence="7" id="KW-0863">Zinc-finger</keyword>
<evidence type="ECO:0000256" key="8">
    <source>
        <dbReference type="ARBA" id="ARBA00022786"/>
    </source>
</evidence>
<evidence type="ECO:0000256" key="3">
    <source>
        <dbReference type="ARBA" id="ARBA00012251"/>
    </source>
</evidence>
<dbReference type="InterPro" id="IPR054694">
    <property type="entry name" value="Parkin-like_IBR"/>
</dbReference>
<evidence type="ECO:0000313" key="12">
    <source>
        <dbReference type="Proteomes" id="UP000688137"/>
    </source>
</evidence>
<dbReference type="Pfam" id="PF01485">
    <property type="entry name" value="IBR"/>
    <property type="match status" value="1"/>
</dbReference>
<organism evidence="11 12">
    <name type="scientific">Paramecium primaurelia</name>
    <dbReference type="NCBI Taxonomy" id="5886"/>
    <lineage>
        <taxon>Eukaryota</taxon>
        <taxon>Sar</taxon>
        <taxon>Alveolata</taxon>
        <taxon>Ciliophora</taxon>
        <taxon>Intramacronucleata</taxon>
        <taxon>Oligohymenophorea</taxon>
        <taxon>Peniculida</taxon>
        <taxon>Parameciidae</taxon>
        <taxon>Paramecium</taxon>
    </lineage>
</organism>
<dbReference type="InterPro" id="IPR017907">
    <property type="entry name" value="Znf_RING_CS"/>
</dbReference>
<evidence type="ECO:0000256" key="5">
    <source>
        <dbReference type="ARBA" id="ARBA00022723"/>
    </source>
</evidence>
<reference evidence="11" key="1">
    <citation type="submission" date="2021-01" db="EMBL/GenBank/DDBJ databases">
        <authorList>
            <consortium name="Genoscope - CEA"/>
            <person name="William W."/>
        </authorList>
    </citation>
    <scope>NUCLEOTIDE SEQUENCE</scope>
</reference>
<dbReference type="GO" id="GO:0008270">
    <property type="term" value="F:zinc ion binding"/>
    <property type="evidence" value="ECO:0007669"/>
    <property type="project" value="UniProtKB-KW"/>
</dbReference>